<comment type="caution">
    <text evidence="8">The sequence shown here is derived from an EMBL/GenBank/DDBJ whole genome shotgun (WGS) entry which is preliminary data.</text>
</comment>
<evidence type="ECO:0000259" key="7">
    <source>
        <dbReference type="Pfam" id="PF00294"/>
    </source>
</evidence>
<dbReference type="EMBL" id="AUBJ02000001">
    <property type="protein sequence ID" value="MCP2333964.1"/>
    <property type="molecule type" value="Genomic_DNA"/>
</dbReference>
<dbReference type="Pfam" id="PF00294">
    <property type="entry name" value="PfkB"/>
    <property type="match status" value="1"/>
</dbReference>
<accession>A0ABT1JNX0</accession>
<gene>
    <name evidence="8" type="ORF">G443_004234</name>
</gene>
<keyword evidence="4" id="KW-0418">Kinase</keyword>
<dbReference type="InterPro" id="IPR002173">
    <property type="entry name" value="Carboh/pur_kinase_PfkB_CS"/>
</dbReference>
<dbReference type="SUPFAM" id="SSF53613">
    <property type="entry name" value="Ribokinase-like"/>
    <property type="match status" value="1"/>
</dbReference>
<evidence type="ECO:0000256" key="2">
    <source>
        <dbReference type="ARBA" id="ARBA00022679"/>
    </source>
</evidence>
<evidence type="ECO:0000256" key="3">
    <source>
        <dbReference type="ARBA" id="ARBA00022741"/>
    </source>
</evidence>
<dbReference type="Gene3D" id="3.40.1190.20">
    <property type="match status" value="1"/>
</dbReference>
<keyword evidence="3" id="KW-0547">Nucleotide-binding</keyword>
<evidence type="ECO:0000313" key="9">
    <source>
        <dbReference type="Proteomes" id="UP000791080"/>
    </source>
</evidence>
<evidence type="ECO:0000256" key="4">
    <source>
        <dbReference type="ARBA" id="ARBA00022777"/>
    </source>
</evidence>
<sequence>MSDAVMIFAPSPQLTVTIEDRGGRPDIHLHPGGQGVWQARMLRSLDVPVRLVAGLGGEIGQVLASLISGEGIELTGERISSQNGGYVHDRRGGGRVEIVESPCDALGRHEVDRLYESAFTEGLRSRVAILSGPAGEHVLPTHVYRRLAANLSATGCQVLVDLAGPRLDASLEGGVDLLKISDQELVADGRATSLELGDIRRGMEGLRQAGADTVLVSRVGHPSLALVGQSWYEVAVPELDAADPRGAGDSMTAGLAAGIARGGSVMDAIALGAAAGAVNVTRRGLGTGSDEAILAVSDLVRIRPVEEAVT</sequence>
<keyword evidence="9" id="KW-1185">Reference proteome</keyword>
<name>A0ABT1JNX0_ACTCY</name>
<dbReference type="PIRSF" id="PIRSF000535">
    <property type="entry name" value="1PFK/6PFK/LacC"/>
    <property type="match status" value="1"/>
</dbReference>
<dbReference type="PANTHER" id="PTHR46566:SF2">
    <property type="entry name" value="ATP-DEPENDENT 6-PHOSPHOFRUCTOKINASE ISOZYME 2"/>
    <property type="match status" value="1"/>
</dbReference>
<evidence type="ECO:0000256" key="1">
    <source>
        <dbReference type="ARBA" id="ARBA00010688"/>
    </source>
</evidence>
<evidence type="ECO:0000256" key="5">
    <source>
        <dbReference type="ARBA" id="ARBA00022840"/>
    </source>
</evidence>
<dbReference type="InterPro" id="IPR029056">
    <property type="entry name" value="Ribokinase-like"/>
</dbReference>
<reference evidence="8 9" key="1">
    <citation type="submission" date="2022-06" db="EMBL/GenBank/DDBJ databases">
        <title>Genomic Encyclopedia of Type Strains, Phase I: the one thousand microbial genomes (KMG-I) project.</title>
        <authorList>
            <person name="Kyrpides N."/>
        </authorList>
    </citation>
    <scope>NUCLEOTIDE SEQUENCE [LARGE SCALE GENOMIC DNA]</scope>
    <source>
        <strain evidence="8 9">DSM 43889</strain>
    </source>
</reference>
<dbReference type="PANTHER" id="PTHR46566">
    <property type="entry name" value="1-PHOSPHOFRUCTOKINASE-RELATED"/>
    <property type="match status" value="1"/>
</dbReference>
<protein>
    <submittedName>
        <fullName evidence="8">1-phosphofructokinase</fullName>
    </submittedName>
</protein>
<dbReference type="RefSeq" id="WP_026420777.1">
    <property type="nucleotide sequence ID" value="NZ_AUBJ02000001.1"/>
</dbReference>
<dbReference type="PROSITE" id="PS00584">
    <property type="entry name" value="PFKB_KINASES_2"/>
    <property type="match status" value="1"/>
</dbReference>
<organism evidence="8 9">
    <name type="scientific">Actinoalloteichus caeruleus DSM 43889</name>
    <dbReference type="NCBI Taxonomy" id="1120930"/>
    <lineage>
        <taxon>Bacteria</taxon>
        <taxon>Bacillati</taxon>
        <taxon>Actinomycetota</taxon>
        <taxon>Actinomycetes</taxon>
        <taxon>Pseudonocardiales</taxon>
        <taxon>Pseudonocardiaceae</taxon>
        <taxon>Actinoalloteichus</taxon>
        <taxon>Actinoalloteichus cyanogriseus</taxon>
    </lineage>
</organism>
<evidence type="ECO:0000256" key="6">
    <source>
        <dbReference type="PIRNR" id="PIRNR000535"/>
    </source>
</evidence>
<comment type="similarity">
    <text evidence="1">Belongs to the carbohydrate kinase PfkB family.</text>
</comment>
<dbReference type="Proteomes" id="UP000791080">
    <property type="component" value="Unassembled WGS sequence"/>
</dbReference>
<proteinExistence type="inferred from homology"/>
<dbReference type="InterPro" id="IPR017583">
    <property type="entry name" value="Tagatose/fructose_Pkinase"/>
</dbReference>
<keyword evidence="2 6" id="KW-0808">Transferase</keyword>
<feature type="domain" description="Carbohydrate kinase PfkB" evidence="7">
    <location>
        <begin position="26"/>
        <end position="289"/>
    </location>
</feature>
<keyword evidence="5" id="KW-0067">ATP-binding</keyword>
<dbReference type="InterPro" id="IPR011611">
    <property type="entry name" value="PfkB_dom"/>
</dbReference>
<evidence type="ECO:0000313" key="8">
    <source>
        <dbReference type="EMBL" id="MCP2333964.1"/>
    </source>
</evidence>